<reference evidence="2 3" key="1">
    <citation type="journal article" date="2017" name="Sci. Rep.">
        <title>Revealing the Saline Adaptation Strategies of the Halophilic Bacterium Halomonas beimenensis through High-throughput Omics and Transposon Mutagenesis Approaches.</title>
        <authorList>
            <person name="Chen Y.H."/>
            <person name="Lin S.S."/>
            <person name="Shyu Y.T."/>
        </authorList>
    </citation>
    <scope>NUCLEOTIDE SEQUENCE [LARGE SCALE GENOMIC DNA]</scope>
    <source>
        <strain evidence="2 3">NTU-111</strain>
    </source>
</reference>
<dbReference type="EMBL" id="CP021435">
    <property type="protein sequence ID" value="ATJ84072.1"/>
    <property type="molecule type" value="Genomic_DNA"/>
</dbReference>
<keyword evidence="3" id="KW-1185">Reference proteome</keyword>
<protein>
    <submittedName>
        <fullName evidence="2">Phenazine biosynthesis protein PhzF like</fullName>
    </submittedName>
</protein>
<feature type="compositionally biased region" description="Gly residues" evidence="1">
    <location>
        <begin position="72"/>
        <end position="89"/>
    </location>
</feature>
<evidence type="ECO:0000313" key="2">
    <source>
        <dbReference type="EMBL" id="ATJ84072.1"/>
    </source>
</evidence>
<name>A0A291PB27_9GAMM</name>
<dbReference type="RefSeq" id="WP_227644498.1">
    <property type="nucleotide sequence ID" value="NZ_BAAADT010000037.1"/>
</dbReference>
<dbReference type="Proteomes" id="UP000219993">
    <property type="component" value="Chromosome"/>
</dbReference>
<feature type="region of interest" description="Disordered" evidence="1">
    <location>
        <begin position="67"/>
        <end position="90"/>
    </location>
</feature>
<gene>
    <name evidence="2" type="ORF">BEI_3085</name>
</gene>
<dbReference type="AlphaFoldDB" id="A0A291PB27"/>
<sequence>MAGQGLSSRFPALAYAGAWHLVLAVGDKARLDRLDYDFATLEALMHERGLTTLQLVWRESPTVFPARNPFPMGGGGGPGHRRGGGGPGGYLREAGLIQAPARLTVRQRLSRLEVVIPGTGGIEVS</sequence>
<dbReference type="KEGG" id="hbe:BEI_3085"/>
<proteinExistence type="predicted"/>
<dbReference type="SUPFAM" id="SSF54506">
    <property type="entry name" value="Diaminopimelate epimerase-like"/>
    <property type="match status" value="1"/>
</dbReference>
<evidence type="ECO:0000256" key="1">
    <source>
        <dbReference type="SAM" id="MobiDB-lite"/>
    </source>
</evidence>
<evidence type="ECO:0000313" key="3">
    <source>
        <dbReference type="Proteomes" id="UP000219993"/>
    </source>
</evidence>
<organism evidence="2 3">
    <name type="scientific">Halomonas beimenensis</name>
    <dbReference type="NCBI Taxonomy" id="475662"/>
    <lineage>
        <taxon>Bacteria</taxon>
        <taxon>Pseudomonadati</taxon>
        <taxon>Pseudomonadota</taxon>
        <taxon>Gammaproteobacteria</taxon>
        <taxon>Oceanospirillales</taxon>
        <taxon>Halomonadaceae</taxon>
        <taxon>Halomonas</taxon>
    </lineage>
</organism>
<accession>A0A291PB27</accession>